<keyword evidence="1" id="KW-0732">Signal</keyword>
<evidence type="ECO:0000313" key="2">
    <source>
        <dbReference type="EMBL" id="KAF2116969.1"/>
    </source>
</evidence>
<sequence length="164" mass="16749">MHILALVSAASVMLGTVTAMPSGKPTGGPASAQVTIYSGPYTCSDPNTPPSASSAGTGKVISVTENQCVIANVVSSLRIFPRDTEYSLCRYQKPFGGALTATMTATPKSGTTGCYIQIFTQAGCGVTLQNQYHGFPFNGITVGSQVGCASPPVQSYGGVQIVCA</sequence>
<dbReference type="EMBL" id="ML977319">
    <property type="protein sequence ID" value="KAF2116969.1"/>
    <property type="molecule type" value="Genomic_DNA"/>
</dbReference>
<protein>
    <submittedName>
        <fullName evidence="2">Uncharacterized protein</fullName>
    </submittedName>
</protein>
<proteinExistence type="predicted"/>
<gene>
    <name evidence="2" type="ORF">BDV96DRAFT_685683</name>
</gene>
<feature type="signal peptide" evidence="1">
    <location>
        <begin position="1"/>
        <end position="19"/>
    </location>
</feature>
<dbReference type="AlphaFoldDB" id="A0A6A5ZBS6"/>
<evidence type="ECO:0000256" key="1">
    <source>
        <dbReference type="SAM" id="SignalP"/>
    </source>
</evidence>
<feature type="chain" id="PRO_5025538381" evidence="1">
    <location>
        <begin position="20"/>
        <end position="164"/>
    </location>
</feature>
<dbReference type="Proteomes" id="UP000799770">
    <property type="component" value="Unassembled WGS sequence"/>
</dbReference>
<evidence type="ECO:0000313" key="3">
    <source>
        <dbReference type="Proteomes" id="UP000799770"/>
    </source>
</evidence>
<reference evidence="2" key="1">
    <citation type="journal article" date="2020" name="Stud. Mycol.">
        <title>101 Dothideomycetes genomes: a test case for predicting lifestyles and emergence of pathogens.</title>
        <authorList>
            <person name="Haridas S."/>
            <person name="Albert R."/>
            <person name="Binder M."/>
            <person name="Bloem J."/>
            <person name="Labutti K."/>
            <person name="Salamov A."/>
            <person name="Andreopoulos B."/>
            <person name="Baker S."/>
            <person name="Barry K."/>
            <person name="Bills G."/>
            <person name="Bluhm B."/>
            <person name="Cannon C."/>
            <person name="Castanera R."/>
            <person name="Culley D."/>
            <person name="Daum C."/>
            <person name="Ezra D."/>
            <person name="Gonzalez J."/>
            <person name="Henrissat B."/>
            <person name="Kuo A."/>
            <person name="Liang C."/>
            <person name="Lipzen A."/>
            <person name="Lutzoni F."/>
            <person name="Magnuson J."/>
            <person name="Mondo S."/>
            <person name="Nolan M."/>
            <person name="Ohm R."/>
            <person name="Pangilinan J."/>
            <person name="Park H.-J."/>
            <person name="Ramirez L."/>
            <person name="Alfaro M."/>
            <person name="Sun H."/>
            <person name="Tritt A."/>
            <person name="Yoshinaga Y."/>
            <person name="Zwiers L.-H."/>
            <person name="Turgeon B."/>
            <person name="Goodwin S."/>
            <person name="Spatafora J."/>
            <person name="Crous P."/>
            <person name="Grigoriev I."/>
        </authorList>
    </citation>
    <scope>NUCLEOTIDE SEQUENCE</scope>
    <source>
        <strain evidence="2">CBS 627.86</strain>
    </source>
</reference>
<keyword evidence="3" id="KW-1185">Reference proteome</keyword>
<name>A0A6A5ZBS6_9PLEO</name>
<organism evidence="2 3">
    <name type="scientific">Lophiotrema nucula</name>
    <dbReference type="NCBI Taxonomy" id="690887"/>
    <lineage>
        <taxon>Eukaryota</taxon>
        <taxon>Fungi</taxon>
        <taxon>Dikarya</taxon>
        <taxon>Ascomycota</taxon>
        <taxon>Pezizomycotina</taxon>
        <taxon>Dothideomycetes</taxon>
        <taxon>Pleosporomycetidae</taxon>
        <taxon>Pleosporales</taxon>
        <taxon>Lophiotremataceae</taxon>
        <taxon>Lophiotrema</taxon>
    </lineage>
</organism>
<accession>A0A6A5ZBS6</accession>
<dbReference type="OrthoDB" id="3515484at2759"/>